<dbReference type="CDD" id="cd00637">
    <property type="entry name" value="7tm_classA_rhodopsin-like"/>
    <property type="match status" value="1"/>
</dbReference>
<dbReference type="PROSITE" id="PS00237">
    <property type="entry name" value="G_PROTEIN_RECEP_F1_1"/>
    <property type="match status" value="1"/>
</dbReference>
<dbReference type="OrthoDB" id="6286925at2759"/>
<gene>
    <name evidence="10" type="ORF">KP79_PYT00096</name>
</gene>
<comment type="similarity">
    <text evidence="6">Belongs to the G-protein coupled receptor 1 family.</text>
</comment>
<dbReference type="PRINTS" id="PR00237">
    <property type="entry name" value="GPCRRHODOPSN"/>
</dbReference>
<protein>
    <submittedName>
        <fullName evidence="10">Beta-2 adrenergic receptor</fullName>
    </submittedName>
</protein>
<evidence type="ECO:0000256" key="5">
    <source>
        <dbReference type="ARBA" id="ARBA00023136"/>
    </source>
</evidence>
<dbReference type="PANTHER" id="PTHR22750">
    <property type="entry name" value="G-PROTEIN COUPLED RECEPTOR"/>
    <property type="match status" value="1"/>
</dbReference>
<name>A0A210R506_MIZYE</name>
<dbReference type="SUPFAM" id="SSF81321">
    <property type="entry name" value="Family A G protein-coupled receptor-like"/>
    <property type="match status" value="1"/>
</dbReference>
<evidence type="ECO:0000313" key="10">
    <source>
        <dbReference type="EMBL" id="OWF56153.1"/>
    </source>
</evidence>
<organism evidence="10 11">
    <name type="scientific">Mizuhopecten yessoensis</name>
    <name type="common">Japanese scallop</name>
    <name type="synonym">Patinopecten yessoensis</name>
    <dbReference type="NCBI Taxonomy" id="6573"/>
    <lineage>
        <taxon>Eukaryota</taxon>
        <taxon>Metazoa</taxon>
        <taxon>Spiralia</taxon>
        <taxon>Lophotrochozoa</taxon>
        <taxon>Mollusca</taxon>
        <taxon>Bivalvia</taxon>
        <taxon>Autobranchia</taxon>
        <taxon>Pteriomorphia</taxon>
        <taxon>Pectinida</taxon>
        <taxon>Pectinoidea</taxon>
        <taxon>Pectinidae</taxon>
        <taxon>Mizuhopecten</taxon>
    </lineage>
</organism>
<comment type="caution">
    <text evidence="10">The sequence shown here is derived from an EMBL/GenBank/DDBJ whole genome shotgun (WGS) entry which is preliminary data.</text>
</comment>
<comment type="subcellular location">
    <subcellularLocation>
        <location evidence="1">Cell membrane</location>
        <topology evidence="1">Multi-pass membrane protein</topology>
    </subcellularLocation>
</comment>
<keyword evidence="11" id="KW-1185">Reference proteome</keyword>
<evidence type="ECO:0000256" key="2">
    <source>
        <dbReference type="ARBA" id="ARBA00022475"/>
    </source>
</evidence>
<feature type="region of interest" description="Disordered" evidence="7">
    <location>
        <begin position="346"/>
        <end position="373"/>
    </location>
</feature>
<feature type="transmembrane region" description="Helical" evidence="8">
    <location>
        <begin position="44"/>
        <end position="69"/>
    </location>
</feature>
<dbReference type="InterPro" id="IPR017452">
    <property type="entry name" value="GPCR_Rhodpsn_7TM"/>
</dbReference>
<feature type="domain" description="G-protein coupled receptors family 1 profile" evidence="9">
    <location>
        <begin position="60"/>
        <end position="311"/>
    </location>
</feature>
<evidence type="ECO:0000256" key="8">
    <source>
        <dbReference type="SAM" id="Phobius"/>
    </source>
</evidence>
<dbReference type="PROSITE" id="PS50262">
    <property type="entry name" value="G_PROTEIN_RECEP_F1_2"/>
    <property type="match status" value="1"/>
</dbReference>
<keyword evidence="4 8" id="KW-1133">Transmembrane helix</keyword>
<accession>A0A210R506</accession>
<feature type="transmembrane region" description="Helical" evidence="8">
    <location>
        <begin position="121"/>
        <end position="140"/>
    </location>
</feature>
<dbReference type="SMART" id="SM01381">
    <property type="entry name" value="7TM_GPCR_Srsx"/>
    <property type="match status" value="1"/>
</dbReference>
<dbReference type="Proteomes" id="UP000242188">
    <property type="component" value="Unassembled WGS sequence"/>
</dbReference>
<keyword evidence="6 10" id="KW-0675">Receptor</keyword>
<dbReference type="GO" id="GO:0005886">
    <property type="term" value="C:plasma membrane"/>
    <property type="evidence" value="ECO:0007669"/>
    <property type="project" value="UniProtKB-SubCell"/>
</dbReference>
<dbReference type="GO" id="GO:0004930">
    <property type="term" value="F:G protein-coupled receptor activity"/>
    <property type="evidence" value="ECO:0007669"/>
    <property type="project" value="UniProtKB-KW"/>
</dbReference>
<feature type="transmembrane region" description="Helical" evidence="8">
    <location>
        <begin position="161"/>
        <end position="182"/>
    </location>
</feature>
<evidence type="ECO:0000256" key="1">
    <source>
        <dbReference type="ARBA" id="ARBA00004651"/>
    </source>
</evidence>
<evidence type="ECO:0000256" key="3">
    <source>
        <dbReference type="ARBA" id="ARBA00022692"/>
    </source>
</evidence>
<dbReference type="InterPro" id="IPR000276">
    <property type="entry name" value="GPCR_Rhodpsn"/>
</dbReference>
<evidence type="ECO:0000313" key="11">
    <source>
        <dbReference type="Proteomes" id="UP000242188"/>
    </source>
</evidence>
<evidence type="ECO:0000256" key="4">
    <source>
        <dbReference type="ARBA" id="ARBA00022989"/>
    </source>
</evidence>
<proteinExistence type="inferred from homology"/>
<sequence length="388" mass="44813">MNVTKQTFRMDNESDVGLLSEVSIDSSNITSYQYYQSWRDMSDVVYGIISAFLIPCICSGNLLVLISLWKFPKLRTKTNIFVANLSIADSIMGAVSIPMYTAFFFNREKLEKYKYMCISKYSIVVFSSSASLLSLVAIAVDRYIAVIHPLRYHVIVTHKRIKCFLIGQWTYDLVTFTIPYFWNNYDLYQSCNFYVIFPRIYSVLTVFVSIAICLVVSLYLYIRIFLVARIHRRRLNIPQLTEGNNDKQLRKDAKSAKIMALILFLFFIFWLPFLLVGPIRYLGVAEDLMVIFKNITLLIAMSNSMVNPIVYCWLRRDFTIAFKRLCCSCNIIQKRNGVMEYSIQSNNHSTKSNSEDNHVLRSAGQSSDPERLDGIGQGVEIIAHRRLD</sequence>
<dbReference type="EMBL" id="NEDP02000279">
    <property type="protein sequence ID" value="OWF56153.1"/>
    <property type="molecule type" value="Genomic_DNA"/>
</dbReference>
<keyword evidence="2" id="KW-1003">Cell membrane</keyword>
<evidence type="ECO:0000256" key="7">
    <source>
        <dbReference type="SAM" id="MobiDB-lite"/>
    </source>
</evidence>
<feature type="transmembrane region" description="Helical" evidence="8">
    <location>
        <begin position="202"/>
        <end position="226"/>
    </location>
</feature>
<dbReference type="Pfam" id="PF00001">
    <property type="entry name" value="7tm_1"/>
    <property type="match status" value="1"/>
</dbReference>
<reference evidence="10 11" key="1">
    <citation type="journal article" date="2017" name="Nat. Ecol. Evol.">
        <title>Scallop genome provides insights into evolution of bilaterian karyotype and development.</title>
        <authorList>
            <person name="Wang S."/>
            <person name="Zhang J."/>
            <person name="Jiao W."/>
            <person name="Li J."/>
            <person name="Xun X."/>
            <person name="Sun Y."/>
            <person name="Guo X."/>
            <person name="Huan P."/>
            <person name="Dong B."/>
            <person name="Zhang L."/>
            <person name="Hu X."/>
            <person name="Sun X."/>
            <person name="Wang J."/>
            <person name="Zhao C."/>
            <person name="Wang Y."/>
            <person name="Wang D."/>
            <person name="Huang X."/>
            <person name="Wang R."/>
            <person name="Lv J."/>
            <person name="Li Y."/>
            <person name="Zhang Z."/>
            <person name="Liu B."/>
            <person name="Lu W."/>
            <person name="Hui Y."/>
            <person name="Liang J."/>
            <person name="Zhou Z."/>
            <person name="Hou R."/>
            <person name="Li X."/>
            <person name="Liu Y."/>
            <person name="Li H."/>
            <person name="Ning X."/>
            <person name="Lin Y."/>
            <person name="Zhao L."/>
            <person name="Xing Q."/>
            <person name="Dou J."/>
            <person name="Li Y."/>
            <person name="Mao J."/>
            <person name="Guo H."/>
            <person name="Dou H."/>
            <person name="Li T."/>
            <person name="Mu C."/>
            <person name="Jiang W."/>
            <person name="Fu Q."/>
            <person name="Fu X."/>
            <person name="Miao Y."/>
            <person name="Liu J."/>
            <person name="Yu Q."/>
            <person name="Li R."/>
            <person name="Liao H."/>
            <person name="Li X."/>
            <person name="Kong Y."/>
            <person name="Jiang Z."/>
            <person name="Chourrout D."/>
            <person name="Li R."/>
            <person name="Bao Z."/>
        </authorList>
    </citation>
    <scope>NUCLEOTIDE SEQUENCE [LARGE SCALE GENOMIC DNA]</scope>
    <source>
        <strain evidence="10 11">PY_sf001</strain>
    </source>
</reference>
<feature type="transmembrane region" description="Helical" evidence="8">
    <location>
        <begin position="291"/>
        <end position="314"/>
    </location>
</feature>
<keyword evidence="3 6" id="KW-0812">Transmembrane</keyword>
<keyword evidence="5 8" id="KW-0472">Membrane</keyword>
<keyword evidence="6" id="KW-0807">Transducer</keyword>
<evidence type="ECO:0000256" key="6">
    <source>
        <dbReference type="RuleBase" id="RU000688"/>
    </source>
</evidence>
<dbReference type="Gene3D" id="1.20.1070.10">
    <property type="entry name" value="Rhodopsin 7-helix transmembrane proteins"/>
    <property type="match status" value="1"/>
</dbReference>
<feature type="transmembrane region" description="Helical" evidence="8">
    <location>
        <begin position="258"/>
        <end position="279"/>
    </location>
</feature>
<dbReference type="AlphaFoldDB" id="A0A210R506"/>
<feature type="transmembrane region" description="Helical" evidence="8">
    <location>
        <begin position="81"/>
        <end position="101"/>
    </location>
</feature>
<dbReference type="STRING" id="6573.A0A210R506"/>
<keyword evidence="6" id="KW-0297">G-protein coupled receptor</keyword>
<evidence type="ECO:0000259" key="9">
    <source>
        <dbReference type="PROSITE" id="PS50262"/>
    </source>
</evidence>